<keyword evidence="3" id="KW-1185">Reference proteome</keyword>
<dbReference type="EnsemblPlants" id="TraesCS1D02G409900.1">
    <property type="protein sequence ID" value="TraesCS1D02G409900.1"/>
    <property type="gene ID" value="TraesCS1D02G409900"/>
</dbReference>
<accession>A0A3B6A128</accession>
<dbReference type="GO" id="GO:0016192">
    <property type="term" value="P:vesicle-mediated transport"/>
    <property type="evidence" value="ECO:0007669"/>
    <property type="project" value="InterPro"/>
</dbReference>
<dbReference type="Gramene" id="TraesJAG1D03G00563040.2">
    <property type="protein sequence ID" value="TraesJAG1D03G00563040.2"/>
    <property type="gene ID" value="TraesJAG1D03G00563040"/>
</dbReference>
<dbReference type="Gramene" id="TraesSYM1D03G00570800.1">
    <property type="protein sequence ID" value="TraesSYM1D03G00570800.1"/>
    <property type="gene ID" value="TraesSYM1D03G00570800"/>
</dbReference>
<dbReference type="Gramene" id="TraesCS1D02G409900.1">
    <property type="protein sequence ID" value="TraesCS1D02G409900.1"/>
    <property type="gene ID" value="TraesCS1D02G409900"/>
</dbReference>
<proteinExistence type="predicted"/>
<dbReference type="GO" id="GO:0030131">
    <property type="term" value="C:clathrin adaptor complex"/>
    <property type="evidence" value="ECO:0007669"/>
    <property type="project" value="InterPro"/>
</dbReference>
<dbReference type="InterPro" id="IPR015151">
    <property type="entry name" value="B-adaptin_app_sub_C"/>
</dbReference>
<dbReference type="Gramene" id="TraesKAR1D01G0342030.1">
    <property type="protein sequence ID" value="cds.TraesKAR1D01G0342030.1"/>
    <property type="gene ID" value="TraesKAR1D01G0342030"/>
</dbReference>
<dbReference type="Gene3D" id="3.30.310.10">
    <property type="entry name" value="TATA-Binding Protein"/>
    <property type="match status" value="1"/>
</dbReference>
<evidence type="ECO:0000259" key="1">
    <source>
        <dbReference type="SMART" id="SM01020"/>
    </source>
</evidence>
<dbReference type="SMART" id="SM01020">
    <property type="entry name" value="B2-adapt-app_C"/>
    <property type="match status" value="1"/>
</dbReference>
<dbReference type="GO" id="GO:0006886">
    <property type="term" value="P:intracellular protein transport"/>
    <property type="evidence" value="ECO:0007669"/>
    <property type="project" value="InterPro"/>
</dbReference>
<dbReference type="STRING" id="4565.A0A3B6A128"/>
<dbReference type="OrthoDB" id="1713016at2759"/>
<dbReference type="Gramene" id="TraesCLE_scaffold_096019_01G000300.1">
    <property type="protein sequence ID" value="TraesCLE_scaffold_096019_01G000300.1"/>
    <property type="gene ID" value="TraesCLE_scaffold_096019_01G000300"/>
</dbReference>
<name>A0A3B6A128_WHEAT</name>
<dbReference type="Gramene" id="TraesCAD_scaffold_016570_01G000300.1">
    <property type="protein sequence ID" value="TraesCAD_scaffold_016570_01G000300.1"/>
    <property type="gene ID" value="TraesCAD_scaffold_016570_01G000300"/>
</dbReference>
<dbReference type="Gramene" id="TraesJAG1D03G00563040.1">
    <property type="protein sequence ID" value="TraesJAG1D03G00563040.1"/>
    <property type="gene ID" value="TraesJAG1D03G00563040"/>
</dbReference>
<protein>
    <recommendedName>
        <fullName evidence="1">Beta-adaptin appendage C-terminal subdomain domain-containing protein</fullName>
    </recommendedName>
</protein>
<feature type="domain" description="Beta-adaptin appendage C-terminal subdomain" evidence="1">
    <location>
        <begin position="28"/>
        <end position="180"/>
    </location>
</feature>
<dbReference type="Pfam" id="PF09066">
    <property type="entry name" value="B2-adapt-app_C"/>
    <property type="match status" value="1"/>
</dbReference>
<evidence type="ECO:0000313" key="3">
    <source>
        <dbReference type="Proteomes" id="UP000019116"/>
    </source>
</evidence>
<dbReference type="Proteomes" id="UP000019116">
    <property type="component" value="Chromosome 1D"/>
</dbReference>
<dbReference type="InterPro" id="IPR012295">
    <property type="entry name" value="TBP_dom_sf"/>
</dbReference>
<organism evidence="2">
    <name type="scientific">Triticum aestivum</name>
    <name type="common">Wheat</name>
    <dbReference type="NCBI Taxonomy" id="4565"/>
    <lineage>
        <taxon>Eukaryota</taxon>
        <taxon>Viridiplantae</taxon>
        <taxon>Streptophyta</taxon>
        <taxon>Embryophyta</taxon>
        <taxon>Tracheophyta</taxon>
        <taxon>Spermatophyta</taxon>
        <taxon>Magnoliopsida</taxon>
        <taxon>Liliopsida</taxon>
        <taxon>Poales</taxon>
        <taxon>Poaceae</taxon>
        <taxon>BOP clade</taxon>
        <taxon>Pooideae</taxon>
        <taxon>Triticodae</taxon>
        <taxon>Triticeae</taxon>
        <taxon>Triticinae</taxon>
        <taxon>Triticum</taxon>
    </lineage>
</organism>
<dbReference type="AlphaFoldDB" id="A0A3B6A128"/>
<dbReference type="Gramene" id="TraesWEE_scaffold_027836_01G000300.1">
    <property type="protein sequence ID" value="TraesWEE_scaffold_027836_01G000300.1"/>
    <property type="gene ID" value="TraesWEE_scaffold_027836_01G000300"/>
</dbReference>
<reference evidence="2" key="2">
    <citation type="submission" date="2018-10" db="UniProtKB">
        <authorList>
            <consortium name="EnsemblPlants"/>
        </authorList>
    </citation>
    <scope>IDENTIFICATION</scope>
</reference>
<reference evidence="2" key="1">
    <citation type="submission" date="2018-08" db="EMBL/GenBank/DDBJ databases">
        <authorList>
            <person name="Rossello M."/>
        </authorList>
    </citation>
    <scope>NUCLEOTIDE SEQUENCE [LARGE SCALE GENOMIC DNA]</scope>
    <source>
        <strain evidence="2">cv. Chinese Spring</strain>
    </source>
</reference>
<dbReference type="Gramene" id="TraesROB_scaffold_024541_01G000300.1">
    <property type="protein sequence ID" value="TraesROB_scaffold_024541_01G000300.1"/>
    <property type="gene ID" value="TraesROB_scaffold_024541_01G000300"/>
</dbReference>
<dbReference type="Gramene" id="TraesLDM1D03G00565880.2">
    <property type="protein sequence ID" value="TraesLDM1D03G00565880.2"/>
    <property type="gene ID" value="TraesLDM1D03G00565880"/>
</dbReference>
<evidence type="ECO:0000313" key="2">
    <source>
        <dbReference type="EnsemblPlants" id="TraesCS1D02G409900.1"/>
    </source>
</evidence>
<dbReference type="Gramene" id="TraesCS1D03G0951200.1">
    <property type="protein sequence ID" value="TraesCS1D03G0951200.1.CDS"/>
    <property type="gene ID" value="TraesCS1D03G0951200"/>
</dbReference>
<sequence length="185" mass="20288">MLTHLTSVSMILGNGVPDVPAPPPPRALALDLRPVLDPRDFQNKWSQLALSFSQECSLTPQGAASLMNHQSLIRHMQNNYIQCVASGGQPPNHKFFFYGQKAGAAAFYSLRSELLVTKMDVSTTKIHLDTFISRTSNSERREYLVECIVNPASSKAQLKIKADDGATAEAFSTLFQSVLSEFGLS</sequence>